<comment type="cofactor">
    <cofactor evidence="1">
        <name>Mg(2+)</name>
        <dbReference type="ChEBI" id="CHEBI:18420"/>
    </cofactor>
</comment>
<keyword evidence="2" id="KW-0378">Hydrolase</keyword>
<organism evidence="5 6">
    <name type="scientific">Cellulomonas uda</name>
    <dbReference type="NCBI Taxonomy" id="1714"/>
    <lineage>
        <taxon>Bacteria</taxon>
        <taxon>Bacillati</taxon>
        <taxon>Actinomycetota</taxon>
        <taxon>Actinomycetes</taxon>
        <taxon>Micrococcales</taxon>
        <taxon>Cellulomonadaceae</taxon>
        <taxon>Cellulomonas</taxon>
    </lineage>
</organism>
<dbReference type="SUPFAM" id="SSF55729">
    <property type="entry name" value="Acyl-CoA N-acyltransferases (Nat)"/>
    <property type="match status" value="1"/>
</dbReference>
<dbReference type="PROSITE" id="PS51462">
    <property type="entry name" value="NUDIX"/>
    <property type="match status" value="1"/>
</dbReference>
<dbReference type="Pfam" id="PF00583">
    <property type="entry name" value="Acetyltransf_1"/>
    <property type="match status" value="1"/>
</dbReference>
<dbReference type="PANTHER" id="PTHR43046">
    <property type="entry name" value="GDP-MANNOSE MANNOSYL HYDROLASE"/>
    <property type="match status" value="1"/>
</dbReference>
<evidence type="ECO:0000259" key="4">
    <source>
        <dbReference type="PROSITE" id="PS51462"/>
    </source>
</evidence>
<evidence type="ECO:0000313" key="5">
    <source>
        <dbReference type="EMBL" id="GEA81515.1"/>
    </source>
</evidence>
<dbReference type="RefSeq" id="WP_141320739.1">
    <property type="nucleotide sequence ID" value="NZ_BJLP01000030.1"/>
</dbReference>
<evidence type="ECO:0000313" key="6">
    <source>
        <dbReference type="Proteomes" id="UP000315842"/>
    </source>
</evidence>
<dbReference type="Gene3D" id="3.40.630.30">
    <property type="match status" value="1"/>
</dbReference>
<dbReference type="InterPro" id="IPR015797">
    <property type="entry name" value="NUDIX_hydrolase-like_dom_sf"/>
</dbReference>
<name>A0A4Y3KEP7_CELUD</name>
<feature type="domain" description="Nudix hydrolase" evidence="4">
    <location>
        <begin position="19"/>
        <end position="153"/>
    </location>
</feature>
<dbReference type="PANTHER" id="PTHR43046:SF16">
    <property type="entry name" value="ADP-RIBOSE PYROPHOSPHATASE YJHB-RELATED"/>
    <property type="match status" value="1"/>
</dbReference>
<sequence length="348" mass="37773">MATPEFILALREKIGTDPLWLTGVTAVVVRDVPGSSSREVLLVRRADNGAWTPVTGIVDPGEEPAVAAAREVLEEAAVHARAVRLALVEVIAPMTYANGDQAQYLDLVFLLEWTGGEPHPADGENLEAAWFALDALPPLSASMRDRLDAALADEVATRFRTAPAAVLPQAAGGDRREARPASDERVLTRVAVRRADPRDAAALTRLRRVMLAAMDVPGSDETAWQDACTRWFAQRLAAGTVVAFVVDGEAADGTSGPVACAVGDFQDHAPEPWNPSGRRGHVFNVSTEPAHRRRGYARACVMTLMRWFHDETEVTRVGLSATPDGRAMYEHLGFAEPFGRELVWRIAR</sequence>
<dbReference type="CDD" id="cd04301">
    <property type="entry name" value="NAT_SF"/>
    <property type="match status" value="1"/>
</dbReference>
<dbReference type="InterPro" id="IPR000086">
    <property type="entry name" value="NUDIX_hydrolase_dom"/>
</dbReference>
<gene>
    <name evidence="5" type="ORF">CUD01_19590</name>
</gene>
<dbReference type="AlphaFoldDB" id="A0A4Y3KEP7"/>
<reference evidence="5 6" key="1">
    <citation type="submission" date="2019-06" db="EMBL/GenBank/DDBJ databases">
        <title>Whole genome shotgun sequence of Cellulomonas uda NBRC 3747.</title>
        <authorList>
            <person name="Hosoyama A."/>
            <person name="Uohara A."/>
            <person name="Ohji S."/>
            <person name="Ichikawa N."/>
        </authorList>
    </citation>
    <scope>NUCLEOTIDE SEQUENCE [LARGE SCALE GENOMIC DNA]</scope>
    <source>
        <strain evidence="5 6">NBRC 3747</strain>
    </source>
</reference>
<proteinExistence type="predicted"/>
<dbReference type="GO" id="GO:0016747">
    <property type="term" value="F:acyltransferase activity, transferring groups other than amino-acyl groups"/>
    <property type="evidence" value="ECO:0007669"/>
    <property type="project" value="InterPro"/>
</dbReference>
<dbReference type="CDD" id="cd18879">
    <property type="entry name" value="NUDIX_Hydrolase"/>
    <property type="match status" value="1"/>
</dbReference>
<dbReference type="Pfam" id="PF00293">
    <property type="entry name" value="NUDIX"/>
    <property type="match status" value="1"/>
</dbReference>
<dbReference type="SUPFAM" id="SSF55811">
    <property type="entry name" value="Nudix"/>
    <property type="match status" value="1"/>
</dbReference>
<comment type="caution">
    <text evidence="5">The sequence shown here is derived from an EMBL/GenBank/DDBJ whole genome shotgun (WGS) entry which is preliminary data.</text>
</comment>
<dbReference type="PROSITE" id="PS51186">
    <property type="entry name" value="GNAT"/>
    <property type="match status" value="1"/>
</dbReference>
<evidence type="ECO:0000256" key="2">
    <source>
        <dbReference type="ARBA" id="ARBA00022801"/>
    </source>
</evidence>
<dbReference type="InterPro" id="IPR016181">
    <property type="entry name" value="Acyl_CoA_acyltransferase"/>
</dbReference>
<evidence type="ECO:0000259" key="3">
    <source>
        <dbReference type="PROSITE" id="PS51186"/>
    </source>
</evidence>
<evidence type="ECO:0000256" key="1">
    <source>
        <dbReference type="ARBA" id="ARBA00001946"/>
    </source>
</evidence>
<accession>A0A4Y3KEP7</accession>
<feature type="domain" description="N-acetyltransferase" evidence="3">
    <location>
        <begin position="190"/>
        <end position="348"/>
    </location>
</feature>
<dbReference type="Proteomes" id="UP000315842">
    <property type="component" value="Unassembled WGS sequence"/>
</dbReference>
<dbReference type="EMBL" id="BJLP01000030">
    <property type="protein sequence ID" value="GEA81515.1"/>
    <property type="molecule type" value="Genomic_DNA"/>
</dbReference>
<dbReference type="InterPro" id="IPR000182">
    <property type="entry name" value="GNAT_dom"/>
</dbReference>
<protein>
    <submittedName>
        <fullName evidence="5">Uncharacterized protein</fullName>
    </submittedName>
</protein>
<dbReference type="Gene3D" id="3.90.79.10">
    <property type="entry name" value="Nucleoside Triphosphate Pyrophosphohydrolase"/>
    <property type="match status" value="1"/>
</dbReference>
<keyword evidence="6" id="KW-1185">Reference proteome</keyword>
<dbReference type="GO" id="GO:0016787">
    <property type="term" value="F:hydrolase activity"/>
    <property type="evidence" value="ECO:0007669"/>
    <property type="project" value="UniProtKB-KW"/>
</dbReference>